<reference evidence="1 2" key="1">
    <citation type="journal article" date="2018" name="Sci. Rep.">
        <title>Genomic signatures of local adaptation to the degree of environmental predictability in rotifers.</title>
        <authorList>
            <person name="Franch-Gras L."/>
            <person name="Hahn C."/>
            <person name="Garcia-Roger E.M."/>
            <person name="Carmona M.J."/>
            <person name="Serra M."/>
            <person name="Gomez A."/>
        </authorList>
    </citation>
    <scope>NUCLEOTIDE SEQUENCE [LARGE SCALE GENOMIC DNA]</scope>
    <source>
        <strain evidence="1">HYR1</strain>
    </source>
</reference>
<keyword evidence="2" id="KW-1185">Reference proteome</keyword>
<dbReference type="EMBL" id="REGN01003168">
    <property type="protein sequence ID" value="RNA24110.1"/>
    <property type="molecule type" value="Genomic_DNA"/>
</dbReference>
<comment type="caution">
    <text evidence="1">The sequence shown here is derived from an EMBL/GenBank/DDBJ whole genome shotgun (WGS) entry which is preliminary data.</text>
</comment>
<accession>A0A3M7RL26</accession>
<proteinExistence type="predicted"/>
<dbReference type="OrthoDB" id="10142924at2759"/>
<name>A0A3M7RL26_BRAPC</name>
<evidence type="ECO:0000313" key="1">
    <source>
        <dbReference type="EMBL" id="RNA24110.1"/>
    </source>
</evidence>
<organism evidence="1 2">
    <name type="scientific">Brachionus plicatilis</name>
    <name type="common">Marine rotifer</name>
    <name type="synonym">Brachionus muelleri</name>
    <dbReference type="NCBI Taxonomy" id="10195"/>
    <lineage>
        <taxon>Eukaryota</taxon>
        <taxon>Metazoa</taxon>
        <taxon>Spiralia</taxon>
        <taxon>Gnathifera</taxon>
        <taxon>Rotifera</taxon>
        <taxon>Eurotatoria</taxon>
        <taxon>Monogononta</taxon>
        <taxon>Pseudotrocha</taxon>
        <taxon>Ploima</taxon>
        <taxon>Brachionidae</taxon>
        <taxon>Brachionus</taxon>
    </lineage>
</organism>
<gene>
    <name evidence="1" type="ORF">BpHYR1_008935</name>
</gene>
<dbReference type="AlphaFoldDB" id="A0A3M7RL26"/>
<protein>
    <submittedName>
        <fullName evidence="1">Uncharacterized protein</fullName>
    </submittedName>
</protein>
<evidence type="ECO:0000313" key="2">
    <source>
        <dbReference type="Proteomes" id="UP000276133"/>
    </source>
</evidence>
<dbReference type="Proteomes" id="UP000276133">
    <property type="component" value="Unassembled WGS sequence"/>
</dbReference>
<sequence length="148" mass="17074">MLREIGAVHVSQVCSKSNCPKYQREMELRFRTRPKDSKEKILTWRCTGYKCGTYKSVWEGSFFSLFRKKINVIMLLIKCWAAQLTIAKTRIIAGDNVSENMIAGLFEKLRQFCSLSLDKKNITLGGFGKIVEIDESLYAKVKHWKGEI</sequence>